<dbReference type="PANTHER" id="PTHR43833:SF9">
    <property type="entry name" value="POTASSIUM CHANNEL PROTEIN YUGO-RELATED"/>
    <property type="match status" value="1"/>
</dbReference>
<evidence type="ECO:0000313" key="2">
    <source>
        <dbReference type="EMBL" id="KKR72568.1"/>
    </source>
</evidence>
<evidence type="ECO:0000313" key="3">
    <source>
        <dbReference type="Proteomes" id="UP000034013"/>
    </source>
</evidence>
<dbReference type="Gene3D" id="3.40.50.720">
    <property type="entry name" value="NAD(P)-binding Rossmann-like Domain"/>
    <property type="match status" value="1"/>
</dbReference>
<dbReference type="PANTHER" id="PTHR43833">
    <property type="entry name" value="POTASSIUM CHANNEL PROTEIN 2-RELATED-RELATED"/>
    <property type="match status" value="1"/>
</dbReference>
<dbReference type="SUPFAM" id="SSF51735">
    <property type="entry name" value="NAD(P)-binding Rossmann-fold domains"/>
    <property type="match status" value="1"/>
</dbReference>
<dbReference type="PROSITE" id="PS51201">
    <property type="entry name" value="RCK_N"/>
    <property type="match status" value="1"/>
</dbReference>
<dbReference type="InterPro" id="IPR036291">
    <property type="entry name" value="NAD(P)-bd_dom_sf"/>
</dbReference>
<dbReference type="InterPro" id="IPR003148">
    <property type="entry name" value="RCK_N"/>
</dbReference>
<proteinExistence type="predicted"/>
<dbReference type="EMBL" id="LBZO01000039">
    <property type="protein sequence ID" value="KKR72568.1"/>
    <property type="molecule type" value="Genomic_DNA"/>
</dbReference>
<dbReference type="InterPro" id="IPR050721">
    <property type="entry name" value="Trk_Ktr_HKT_K-transport"/>
</dbReference>
<gene>
    <name evidence="2" type="ORF">UU16_C0039G0020</name>
</gene>
<organism evidence="2 3">
    <name type="scientific">Candidatus Woesebacteria bacterium GW2011_GWA2_40_7</name>
    <dbReference type="NCBI Taxonomy" id="1618562"/>
    <lineage>
        <taxon>Bacteria</taxon>
        <taxon>Candidatus Woeseibacteriota</taxon>
    </lineage>
</organism>
<dbReference type="GO" id="GO:0006813">
    <property type="term" value="P:potassium ion transport"/>
    <property type="evidence" value="ECO:0007669"/>
    <property type="project" value="InterPro"/>
</dbReference>
<sequence>MENHIIICGYGRVGSWVGKVLTDFDIPFMVVEYNENVAATLKEKGIDVIYGDPAETEIMEAANIKDAKALVLAIPDIVAQENLIAYAQTVSPQLKIITRVHDEGDLEKLKALRVDKIVQPEFEAAVAIIRAILSSMGKNKDEITDVVKKIRISHAKN</sequence>
<evidence type="ECO:0000259" key="1">
    <source>
        <dbReference type="PROSITE" id="PS51201"/>
    </source>
</evidence>
<name>A0A0G0T6B1_9BACT</name>
<dbReference type="AlphaFoldDB" id="A0A0G0T6B1"/>
<dbReference type="Pfam" id="PF02254">
    <property type="entry name" value="TrkA_N"/>
    <property type="match status" value="1"/>
</dbReference>
<dbReference type="Proteomes" id="UP000034013">
    <property type="component" value="Unassembled WGS sequence"/>
</dbReference>
<feature type="domain" description="RCK N-terminal" evidence="1">
    <location>
        <begin position="2"/>
        <end position="118"/>
    </location>
</feature>
<accession>A0A0G0T6B1</accession>
<protein>
    <submittedName>
        <fullName evidence="2">Transporter, CPA2 family</fullName>
    </submittedName>
</protein>
<comment type="caution">
    <text evidence="2">The sequence shown here is derived from an EMBL/GenBank/DDBJ whole genome shotgun (WGS) entry which is preliminary data.</text>
</comment>
<reference evidence="2 3" key="1">
    <citation type="journal article" date="2015" name="Nature">
        <title>rRNA introns, odd ribosomes, and small enigmatic genomes across a large radiation of phyla.</title>
        <authorList>
            <person name="Brown C.T."/>
            <person name="Hug L.A."/>
            <person name="Thomas B.C."/>
            <person name="Sharon I."/>
            <person name="Castelle C.J."/>
            <person name="Singh A."/>
            <person name="Wilkins M.J."/>
            <person name="Williams K.H."/>
            <person name="Banfield J.F."/>
        </authorList>
    </citation>
    <scope>NUCLEOTIDE SEQUENCE [LARGE SCALE GENOMIC DNA]</scope>
</reference>